<keyword evidence="3 14" id="KW-0285">Flavoprotein</keyword>
<dbReference type="GO" id="GO:0008531">
    <property type="term" value="F:riboflavin kinase activity"/>
    <property type="evidence" value="ECO:0007669"/>
    <property type="project" value="UniProtKB-EC"/>
</dbReference>
<dbReference type="Pfam" id="PF06574">
    <property type="entry name" value="FAD_syn"/>
    <property type="match status" value="1"/>
</dbReference>
<keyword evidence="8 14" id="KW-0418">Kinase</keyword>
<evidence type="ECO:0000256" key="8">
    <source>
        <dbReference type="ARBA" id="ARBA00022777"/>
    </source>
</evidence>
<dbReference type="Proteomes" id="UP000809081">
    <property type="component" value="Unassembled WGS sequence"/>
</dbReference>
<dbReference type="CDD" id="cd02064">
    <property type="entry name" value="FAD_synthetase_N"/>
    <property type="match status" value="1"/>
</dbReference>
<comment type="caution">
    <text evidence="16">The sequence shown here is derived from an EMBL/GenBank/DDBJ whole genome shotgun (WGS) entry which is preliminary data.</text>
</comment>
<comment type="catalytic activity">
    <reaction evidence="12 14">
        <text>riboflavin + ATP = FMN + ADP + H(+)</text>
        <dbReference type="Rhea" id="RHEA:14357"/>
        <dbReference type="ChEBI" id="CHEBI:15378"/>
        <dbReference type="ChEBI" id="CHEBI:30616"/>
        <dbReference type="ChEBI" id="CHEBI:57986"/>
        <dbReference type="ChEBI" id="CHEBI:58210"/>
        <dbReference type="ChEBI" id="CHEBI:456216"/>
        <dbReference type="EC" id="2.7.1.26"/>
    </reaction>
</comment>
<dbReference type="SMART" id="SM00904">
    <property type="entry name" value="Flavokinase"/>
    <property type="match status" value="1"/>
</dbReference>
<comment type="similarity">
    <text evidence="14">Belongs to the ribF family.</text>
</comment>
<dbReference type="PANTHER" id="PTHR22749">
    <property type="entry name" value="RIBOFLAVIN KINASE/FMN ADENYLYLTRANSFERASE"/>
    <property type="match status" value="1"/>
</dbReference>
<keyword evidence="5 14" id="KW-0808">Transferase</keyword>
<evidence type="ECO:0000313" key="17">
    <source>
        <dbReference type="Proteomes" id="UP000809081"/>
    </source>
</evidence>
<dbReference type="Pfam" id="PF01687">
    <property type="entry name" value="Flavokinase"/>
    <property type="match status" value="1"/>
</dbReference>
<evidence type="ECO:0000256" key="4">
    <source>
        <dbReference type="ARBA" id="ARBA00022643"/>
    </source>
</evidence>
<dbReference type="InterPro" id="IPR014729">
    <property type="entry name" value="Rossmann-like_a/b/a_fold"/>
</dbReference>
<reference evidence="16 17" key="1">
    <citation type="submission" date="2021-01" db="EMBL/GenBank/DDBJ databases">
        <title>Genomic Encyclopedia of Type Strains, Phase IV (KMG-IV): sequencing the most valuable type-strain genomes for metagenomic binning, comparative biology and taxonomic classification.</title>
        <authorList>
            <person name="Goeker M."/>
        </authorList>
    </citation>
    <scope>NUCLEOTIDE SEQUENCE [LARGE SCALE GENOMIC DNA]</scope>
    <source>
        <strain evidence="16 17">DSM 27513</strain>
    </source>
</reference>
<organism evidence="16 17">
    <name type="scientific">Streptococcus saliviloxodontae</name>
    <dbReference type="NCBI Taxonomy" id="1349416"/>
    <lineage>
        <taxon>Bacteria</taxon>
        <taxon>Bacillati</taxon>
        <taxon>Bacillota</taxon>
        <taxon>Bacilli</taxon>
        <taxon>Lactobacillales</taxon>
        <taxon>Streptococcaceae</taxon>
        <taxon>Streptococcus</taxon>
    </lineage>
</organism>
<evidence type="ECO:0000256" key="3">
    <source>
        <dbReference type="ARBA" id="ARBA00022630"/>
    </source>
</evidence>
<protein>
    <recommendedName>
        <fullName evidence="14">Riboflavin biosynthesis protein</fullName>
    </recommendedName>
    <domain>
        <recommendedName>
            <fullName evidence="14">Riboflavin kinase</fullName>
            <ecNumber evidence="14">2.7.1.26</ecNumber>
        </recommendedName>
        <alternativeName>
            <fullName evidence="14">Flavokinase</fullName>
        </alternativeName>
    </domain>
    <domain>
        <recommendedName>
            <fullName evidence="14">FMN adenylyltransferase</fullName>
            <ecNumber evidence="14">2.7.7.2</ecNumber>
        </recommendedName>
        <alternativeName>
            <fullName evidence="14">FAD pyrophosphorylase</fullName>
        </alternativeName>
        <alternativeName>
            <fullName evidence="14">FAD synthase</fullName>
        </alternativeName>
    </domain>
</protein>
<evidence type="ECO:0000256" key="1">
    <source>
        <dbReference type="ARBA" id="ARBA00004726"/>
    </source>
</evidence>
<evidence type="ECO:0000256" key="11">
    <source>
        <dbReference type="ARBA" id="ARBA00023268"/>
    </source>
</evidence>
<comment type="pathway">
    <text evidence="1 14">Cofactor biosynthesis; FAD biosynthesis; FAD from FMN: step 1/1.</text>
</comment>
<evidence type="ECO:0000256" key="12">
    <source>
        <dbReference type="ARBA" id="ARBA00047880"/>
    </source>
</evidence>
<evidence type="ECO:0000256" key="5">
    <source>
        <dbReference type="ARBA" id="ARBA00022679"/>
    </source>
</evidence>
<accession>A0ABS2PNH2</accession>
<dbReference type="RefSeq" id="WP_205017394.1">
    <property type="nucleotide sequence ID" value="NZ_JAFBEI010000026.1"/>
</dbReference>
<dbReference type="InterPro" id="IPR023465">
    <property type="entry name" value="Riboflavin_kinase_dom_sf"/>
</dbReference>
<keyword evidence="17" id="KW-1185">Reference proteome</keyword>
<dbReference type="InterPro" id="IPR002606">
    <property type="entry name" value="Riboflavin_kinase_bac"/>
</dbReference>
<evidence type="ECO:0000256" key="10">
    <source>
        <dbReference type="ARBA" id="ARBA00022840"/>
    </source>
</evidence>
<evidence type="ECO:0000259" key="15">
    <source>
        <dbReference type="SMART" id="SM00904"/>
    </source>
</evidence>
<dbReference type="Gene3D" id="3.40.50.620">
    <property type="entry name" value="HUPs"/>
    <property type="match status" value="1"/>
</dbReference>
<keyword evidence="7 14" id="KW-0547">Nucleotide-binding</keyword>
<dbReference type="SUPFAM" id="SSF52374">
    <property type="entry name" value="Nucleotidylyl transferase"/>
    <property type="match status" value="1"/>
</dbReference>
<feature type="domain" description="Riboflavin kinase" evidence="15">
    <location>
        <begin position="181"/>
        <end position="305"/>
    </location>
</feature>
<dbReference type="InterPro" id="IPR015865">
    <property type="entry name" value="Riboflavin_kinase_bac/euk"/>
</dbReference>
<sequence length="308" mass="35248">MQIKTFQKPSELILEQDCVLVLGYFDGLHRGHKALFEEARKVAEDQKLPIAVMTFNESPQLTFSRFSPELLLHIAYPEKRYQKFEEYGVDSLFLMDFTSQFASLSSDDFIRDYICRLRAKVVVVGFDYKFGNDQTDSSYLEQHFNGQVITVKEVQDEGQKISSTRIRDLLTSGDVAEVNRLLGYSFSTRGIVVHGDARGRTIGFPTANLATIDRTYLPSDGVYVTDVLVDGERYRAMTSLGKNVTFGGTELRLEAHIFNFNRDLYGQTIEVIWLDKIRDMVKFEGIDGLINQLCLDREVALKWEKSEK</sequence>
<name>A0ABS2PNH2_9STRE</name>
<proteinExistence type="inferred from homology"/>
<comment type="pathway">
    <text evidence="2 14">Cofactor biosynthesis; FMN biosynthesis; FMN from riboflavin (ATP route): step 1/1.</text>
</comment>
<keyword evidence="6 14" id="KW-0548">Nucleotidyltransferase</keyword>
<dbReference type="SUPFAM" id="SSF82114">
    <property type="entry name" value="Riboflavin kinase-like"/>
    <property type="match status" value="1"/>
</dbReference>
<keyword evidence="10 14" id="KW-0067">ATP-binding</keyword>
<keyword evidence="11" id="KW-0511">Multifunctional enzyme</keyword>
<gene>
    <name evidence="16" type="ORF">JOC31_001344</name>
</gene>
<dbReference type="InterPro" id="IPR023468">
    <property type="entry name" value="Riboflavin_kinase"/>
</dbReference>
<dbReference type="PANTHER" id="PTHR22749:SF6">
    <property type="entry name" value="RIBOFLAVIN KINASE"/>
    <property type="match status" value="1"/>
</dbReference>
<keyword evidence="4 14" id="KW-0288">FMN</keyword>
<evidence type="ECO:0000313" key="16">
    <source>
        <dbReference type="EMBL" id="MBM7636520.1"/>
    </source>
</evidence>
<keyword evidence="9 14" id="KW-0274">FAD</keyword>
<evidence type="ECO:0000256" key="7">
    <source>
        <dbReference type="ARBA" id="ARBA00022741"/>
    </source>
</evidence>
<evidence type="ECO:0000256" key="9">
    <source>
        <dbReference type="ARBA" id="ARBA00022827"/>
    </source>
</evidence>
<dbReference type="GO" id="GO:0003919">
    <property type="term" value="F:FMN adenylyltransferase activity"/>
    <property type="evidence" value="ECO:0007669"/>
    <property type="project" value="UniProtKB-EC"/>
</dbReference>
<dbReference type="NCBIfam" id="TIGR00083">
    <property type="entry name" value="ribF"/>
    <property type="match status" value="1"/>
</dbReference>
<evidence type="ECO:0000256" key="6">
    <source>
        <dbReference type="ARBA" id="ARBA00022695"/>
    </source>
</evidence>
<dbReference type="Gene3D" id="2.40.30.30">
    <property type="entry name" value="Riboflavin kinase-like"/>
    <property type="match status" value="1"/>
</dbReference>
<evidence type="ECO:0000256" key="13">
    <source>
        <dbReference type="ARBA" id="ARBA00049494"/>
    </source>
</evidence>
<evidence type="ECO:0000256" key="2">
    <source>
        <dbReference type="ARBA" id="ARBA00005201"/>
    </source>
</evidence>
<dbReference type="InterPro" id="IPR015864">
    <property type="entry name" value="FAD_synthase"/>
</dbReference>
<comment type="catalytic activity">
    <reaction evidence="13 14">
        <text>FMN + ATP + H(+) = FAD + diphosphate</text>
        <dbReference type="Rhea" id="RHEA:17237"/>
        <dbReference type="ChEBI" id="CHEBI:15378"/>
        <dbReference type="ChEBI" id="CHEBI:30616"/>
        <dbReference type="ChEBI" id="CHEBI:33019"/>
        <dbReference type="ChEBI" id="CHEBI:57692"/>
        <dbReference type="ChEBI" id="CHEBI:58210"/>
        <dbReference type="EC" id="2.7.7.2"/>
    </reaction>
</comment>
<evidence type="ECO:0000256" key="14">
    <source>
        <dbReference type="PIRNR" id="PIRNR004491"/>
    </source>
</evidence>
<dbReference type="PIRSF" id="PIRSF004491">
    <property type="entry name" value="FAD_Synth"/>
    <property type="match status" value="1"/>
</dbReference>
<dbReference type="EC" id="2.7.1.26" evidence="14"/>
<dbReference type="EC" id="2.7.7.2" evidence="14"/>
<dbReference type="EMBL" id="JAFBEI010000026">
    <property type="protein sequence ID" value="MBM7636520.1"/>
    <property type="molecule type" value="Genomic_DNA"/>
</dbReference>
<dbReference type="NCBIfam" id="NF004158">
    <property type="entry name" value="PRK05627.1-1"/>
    <property type="match status" value="1"/>
</dbReference>